<dbReference type="InterPro" id="IPR036097">
    <property type="entry name" value="HisK_dim/P_sf"/>
</dbReference>
<sequence length="675" mass="72837">MTRSSRVPTVIALLLVSLAGAAATASHLRASHGRFDAAVAAALALTVVLAGLVVGRWLREARAAREEADVMIEMMRAQAEVLEHQVVEAQELAQQLEEANEELSATLQAANASAEQLRRIFSESPVPMWIYDPATLRFLDVNAAAAAAYGYSRAEFLTMTLRDIRPPEDVPTLVRAVQSAAATGHVVRDTSRHRTRDGSLRRVELTSQDTVVDGQQARLVVVFDVTDRDRAASRDHFLGEVSRALGASLDFRATLRHVVEVSLAAFAAWVAADVVDESGVLREVAAAGRAGADWCRRPLPIDAPHGPASVVRTGATTHLPNVSAAELERLVDDAEERERLRLLDGRSVLVVPLVAHARRLGALSFVSPVSRPFTESDRALAEEVGRRAGLALDNAERYHAEQGARTAAEDANRAKSEFLAVMSHELRTPLNAIAGYAQLLELGLYGPLTDEQRKVLGRVNHAQGHLLSLINDVLNFAKLEAGRVQYDVRETDVAVVMAEAVELGVPQLEAKGVTLEVEESAAGDSLAVWADGDKLRQVLLNLLSNAAKFTPSGGCVTLRCEPADASHPDLALIHIADTGIGIAADKLEAIFEPFVQVDARRTREHQGTGLGLAISRDLARGMGGDLTAASELGKGSTFTLALRRVVAADGERTDRRASTDRRVGDRRRHSDRRTR</sequence>
<protein>
    <recommendedName>
        <fullName evidence="2">histidine kinase</fullName>
        <ecNumber evidence="2">2.7.13.3</ecNumber>
    </recommendedName>
</protein>
<dbReference type="InterPro" id="IPR005467">
    <property type="entry name" value="His_kinase_dom"/>
</dbReference>
<dbReference type="InParanoid" id="W0RM85"/>
<dbReference type="STRING" id="861299.J421_3888"/>
<evidence type="ECO:0000256" key="9">
    <source>
        <dbReference type="SAM" id="Phobius"/>
    </source>
</evidence>
<dbReference type="Gene3D" id="3.30.450.40">
    <property type="match status" value="1"/>
</dbReference>
<dbReference type="GO" id="GO:0000155">
    <property type="term" value="F:phosphorelay sensor kinase activity"/>
    <property type="evidence" value="ECO:0007669"/>
    <property type="project" value="InterPro"/>
</dbReference>
<dbReference type="SMART" id="SM00387">
    <property type="entry name" value="HATPase_c"/>
    <property type="match status" value="1"/>
</dbReference>
<evidence type="ECO:0000259" key="12">
    <source>
        <dbReference type="PROSITE" id="PS50112"/>
    </source>
</evidence>
<keyword evidence="9" id="KW-1133">Transmembrane helix</keyword>
<evidence type="ECO:0000256" key="8">
    <source>
        <dbReference type="SAM" id="MobiDB-lite"/>
    </source>
</evidence>
<evidence type="ECO:0000313" key="13">
    <source>
        <dbReference type="EMBL" id="AHG91425.1"/>
    </source>
</evidence>
<feature type="signal peptide" evidence="10">
    <location>
        <begin position="1"/>
        <end position="22"/>
    </location>
</feature>
<feature type="chain" id="PRO_5004794295" description="histidine kinase" evidence="10">
    <location>
        <begin position="23"/>
        <end position="675"/>
    </location>
</feature>
<dbReference type="AlphaFoldDB" id="W0RM85"/>
<dbReference type="NCBIfam" id="TIGR00229">
    <property type="entry name" value="sensory_box"/>
    <property type="match status" value="1"/>
</dbReference>
<proteinExistence type="predicted"/>
<dbReference type="SUPFAM" id="SSF55785">
    <property type="entry name" value="PYP-like sensor domain (PAS domain)"/>
    <property type="match status" value="1"/>
</dbReference>
<evidence type="ECO:0000256" key="3">
    <source>
        <dbReference type="ARBA" id="ARBA00022553"/>
    </source>
</evidence>
<organism evidence="13 14">
    <name type="scientific">Gemmatirosa kalamazoonensis</name>
    <dbReference type="NCBI Taxonomy" id="861299"/>
    <lineage>
        <taxon>Bacteria</taxon>
        <taxon>Pseudomonadati</taxon>
        <taxon>Gemmatimonadota</taxon>
        <taxon>Gemmatimonadia</taxon>
        <taxon>Gemmatimonadales</taxon>
        <taxon>Gemmatimonadaceae</taxon>
        <taxon>Gemmatirosa</taxon>
    </lineage>
</organism>
<evidence type="ECO:0000259" key="11">
    <source>
        <dbReference type="PROSITE" id="PS50109"/>
    </source>
</evidence>
<dbReference type="SUPFAM" id="SSF47384">
    <property type="entry name" value="Homodimeric domain of signal transducing histidine kinase"/>
    <property type="match status" value="1"/>
</dbReference>
<dbReference type="InterPro" id="IPR035965">
    <property type="entry name" value="PAS-like_dom_sf"/>
</dbReference>
<dbReference type="InterPro" id="IPR029016">
    <property type="entry name" value="GAF-like_dom_sf"/>
</dbReference>
<feature type="domain" description="Histidine kinase" evidence="11">
    <location>
        <begin position="421"/>
        <end position="646"/>
    </location>
</feature>
<dbReference type="InterPro" id="IPR036890">
    <property type="entry name" value="HATPase_C_sf"/>
</dbReference>
<dbReference type="SUPFAM" id="SSF55781">
    <property type="entry name" value="GAF domain-like"/>
    <property type="match status" value="1"/>
</dbReference>
<dbReference type="InterPro" id="IPR000014">
    <property type="entry name" value="PAS"/>
</dbReference>
<dbReference type="EC" id="2.7.13.3" evidence="2"/>
<reference evidence="13 14" key="1">
    <citation type="journal article" date="2014" name="Genome Announc.">
        <title>Genome Sequence and Methylome of Soil Bacterium Gemmatirosa kalamazoonensis KBS708T, a Member of the Rarely Cultivated Gemmatimonadetes Phylum.</title>
        <authorList>
            <person name="Debruyn J.M."/>
            <person name="Radosevich M."/>
            <person name="Wommack K.E."/>
            <person name="Polson S.W."/>
            <person name="Hauser L.J."/>
            <person name="Fawaz M.N."/>
            <person name="Korlach J."/>
            <person name="Tsai Y.C."/>
        </authorList>
    </citation>
    <scope>NUCLEOTIDE SEQUENCE [LARGE SCALE GENOMIC DNA]</scope>
    <source>
        <strain evidence="13 14">KBS708</strain>
    </source>
</reference>
<keyword evidence="9" id="KW-0472">Membrane</keyword>
<dbReference type="InterPro" id="IPR003661">
    <property type="entry name" value="HisK_dim/P_dom"/>
</dbReference>
<dbReference type="InterPro" id="IPR003018">
    <property type="entry name" value="GAF"/>
</dbReference>
<dbReference type="PRINTS" id="PR00344">
    <property type="entry name" value="BCTRLSENSOR"/>
</dbReference>
<dbReference type="SUPFAM" id="SSF55874">
    <property type="entry name" value="ATPase domain of HSP90 chaperone/DNA topoisomerase II/histidine kinase"/>
    <property type="match status" value="1"/>
</dbReference>
<dbReference type="SMART" id="SM00065">
    <property type="entry name" value="GAF"/>
    <property type="match status" value="1"/>
</dbReference>
<dbReference type="Pfam" id="PF08448">
    <property type="entry name" value="PAS_4"/>
    <property type="match status" value="1"/>
</dbReference>
<dbReference type="CDD" id="cd00130">
    <property type="entry name" value="PAS"/>
    <property type="match status" value="1"/>
</dbReference>
<evidence type="ECO:0000256" key="2">
    <source>
        <dbReference type="ARBA" id="ARBA00012438"/>
    </source>
</evidence>
<comment type="catalytic activity">
    <reaction evidence="1">
        <text>ATP + protein L-histidine = ADP + protein N-phospho-L-histidine.</text>
        <dbReference type="EC" id="2.7.13.3"/>
    </reaction>
</comment>
<keyword evidence="10" id="KW-0732">Signal</keyword>
<dbReference type="FunFam" id="3.30.565.10:FF:000006">
    <property type="entry name" value="Sensor histidine kinase WalK"/>
    <property type="match status" value="1"/>
</dbReference>
<keyword evidence="3" id="KW-0597">Phosphoprotein</keyword>
<dbReference type="PATRIC" id="fig|861299.3.peg.3945"/>
<keyword evidence="4" id="KW-0808">Transferase</keyword>
<feature type="domain" description="PAS" evidence="12">
    <location>
        <begin position="113"/>
        <end position="184"/>
    </location>
</feature>
<feature type="coiled-coil region" evidence="7">
    <location>
        <begin position="58"/>
        <end position="120"/>
    </location>
</feature>
<dbReference type="EMBL" id="CP007128">
    <property type="protein sequence ID" value="AHG91425.1"/>
    <property type="molecule type" value="Genomic_DNA"/>
</dbReference>
<dbReference type="Pfam" id="PF00512">
    <property type="entry name" value="HisKA"/>
    <property type="match status" value="1"/>
</dbReference>
<evidence type="ECO:0000256" key="7">
    <source>
        <dbReference type="SAM" id="Coils"/>
    </source>
</evidence>
<dbReference type="Gene3D" id="3.30.565.10">
    <property type="entry name" value="Histidine kinase-like ATPase, C-terminal domain"/>
    <property type="match status" value="1"/>
</dbReference>
<dbReference type="RefSeq" id="WP_025412874.1">
    <property type="nucleotide sequence ID" value="NZ_CP007128.1"/>
</dbReference>
<dbReference type="OrthoDB" id="5519028at2"/>
<dbReference type="Gene3D" id="1.10.287.130">
    <property type="match status" value="1"/>
</dbReference>
<keyword evidence="5" id="KW-0418">Kinase</keyword>
<dbReference type="CDD" id="cd00082">
    <property type="entry name" value="HisKA"/>
    <property type="match status" value="1"/>
</dbReference>
<gene>
    <name evidence="13" type="ORF">J421_3888</name>
</gene>
<dbReference type="SMART" id="SM00388">
    <property type="entry name" value="HisKA"/>
    <property type="match status" value="1"/>
</dbReference>
<dbReference type="InterPro" id="IPR013656">
    <property type="entry name" value="PAS_4"/>
</dbReference>
<dbReference type="Pfam" id="PF02518">
    <property type="entry name" value="HATPase_c"/>
    <property type="match status" value="1"/>
</dbReference>
<dbReference type="Proteomes" id="UP000019151">
    <property type="component" value="Chromosome"/>
</dbReference>
<keyword evidence="6" id="KW-0902">Two-component regulatory system</keyword>
<dbReference type="PANTHER" id="PTHR43711">
    <property type="entry name" value="TWO-COMPONENT HISTIDINE KINASE"/>
    <property type="match status" value="1"/>
</dbReference>
<dbReference type="SMART" id="SM00091">
    <property type="entry name" value="PAS"/>
    <property type="match status" value="1"/>
</dbReference>
<dbReference type="InterPro" id="IPR004358">
    <property type="entry name" value="Sig_transdc_His_kin-like_C"/>
</dbReference>
<dbReference type="InterPro" id="IPR050736">
    <property type="entry name" value="Sensor_HK_Regulatory"/>
</dbReference>
<dbReference type="PANTHER" id="PTHR43711:SF31">
    <property type="entry name" value="HISTIDINE KINASE"/>
    <property type="match status" value="1"/>
</dbReference>
<evidence type="ECO:0000256" key="10">
    <source>
        <dbReference type="SAM" id="SignalP"/>
    </source>
</evidence>
<evidence type="ECO:0000256" key="5">
    <source>
        <dbReference type="ARBA" id="ARBA00022777"/>
    </source>
</evidence>
<dbReference type="CDD" id="cd16922">
    <property type="entry name" value="HATPase_EvgS-ArcB-TorS-like"/>
    <property type="match status" value="1"/>
</dbReference>
<dbReference type="PROSITE" id="PS50109">
    <property type="entry name" value="HIS_KIN"/>
    <property type="match status" value="1"/>
</dbReference>
<dbReference type="HOGENOM" id="CLU_000445_89_25_0"/>
<evidence type="ECO:0000256" key="6">
    <source>
        <dbReference type="ARBA" id="ARBA00023012"/>
    </source>
</evidence>
<keyword evidence="9" id="KW-0812">Transmembrane</keyword>
<dbReference type="InterPro" id="IPR003594">
    <property type="entry name" value="HATPase_dom"/>
</dbReference>
<keyword evidence="7" id="KW-0175">Coiled coil</keyword>
<dbReference type="eggNOG" id="COG2205">
    <property type="taxonomic scope" value="Bacteria"/>
</dbReference>
<evidence type="ECO:0000313" key="14">
    <source>
        <dbReference type="Proteomes" id="UP000019151"/>
    </source>
</evidence>
<dbReference type="Pfam" id="PF13185">
    <property type="entry name" value="GAF_2"/>
    <property type="match status" value="1"/>
</dbReference>
<accession>W0RM85</accession>
<feature type="transmembrane region" description="Helical" evidence="9">
    <location>
        <begin position="35"/>
        <end position="55"/>
    </location>
</feature>
<evidence type="ECO:0000256" key="1">
    <source>
        <dbReference type="ARBA" id="ARBA00000085"/>
    </source>
</evidence>
<name>W0RM85_9BACT</name>
<dbReference type="KEGG" id="gba:J421_3888"/>
<feature type="compositionally biased region" description="Basic residues" evidence="8">
    <location>
        <begin position="664"/>
        <end position="675"/>
    </location>
</feature>
<feature type="compositionally biased region" description="Basic and acidic residues" evidence="8">
    <location>
        <begin position="649"/>
        <end position="663"/>
    </location>
</feature>
<evidence type="ECO:0000256" key="4">
    <source>
        <dbReference type="ARBA" id="ARBA00022679"/>
    </source>
</evidence>
<keyword evidence="14" id="KW-1185">Reference proteome</keyword>
<feature type="region of interest" description="Disordered" evidence="8">
    <location>
        <begin position="649"/>
        <end position="675"/>
    </location>
</feature>
<dbReference type="PROSITE" id="PS50112">
    <property type="entry name" value="PAS"/>
    <property type="match status" value="1"/>
</dbReference>
<dbReference type="Gene3D" id="3.30.450.20">
    <property type="entry name" value="PAS domain"/>
    <property type="match status" value="1"/>
</dbReference>